<dbReference type="InterPro" id="IPR002071">
    <property type="entry name" value="Thermonucl_AS"/>
</dbReference>
<dbReference type="SMART" id="SM00318">
    <property type="entry name" value="SNc"/>
    <property type="match status" value="1"/>
</dbReference>
<dbReference type="PANTHER" id="PTHR12302">
    <property type="entry name" value="EBNA2 BINDING PROTEIN P100"/>
    <property type="match status" value="1"/>
</dbReference>
<dbReference type="PANTHER" id="PTHR12302:SF3">
    <property type="entry name" value="SERINE_THREONINE-PROTEIN KINASE 31"/>
    <property type="match status" value="1"/>
</dbReference>
<dbReference type="GO" id="GO:0004519">
    <property type="term" value="F:endonuclease activity"/>
    <property type="evidence" value="ECO:0007669"/>
    <property type="project" value="UniProtKB-KW"/>
</dbReference>
<dbReference type="AlphaFoldDB" id="C7NQT4"/>
<evidence type="ECO:0000256" key="3">
    <source>
        <dbReference type="ARBA" id="ARBA00022801"/>
    </source>
</evidence>
<dbReference type="STRING" id="519442.Huta_1665"/>
<dbReference type="Pfam" id="PF00565">
    <property type="entry name" value="SNase"/>
    <property type="match status" value="1"/>
</dbReference>
<dbReference type="Proteomes" id="UP000002071">
    <property type="component" value="Chromosome"/>
</dbReference>
<dbReference type="HOGENOM" id="CLU_046484_5_3_2"/>
<dbReference type="InterPro" id="IPR035437">
    <property type="entry name" value="SNase_OB-fold_sf"/>
</dbReference>
<dbReference type="GO" id="GO:0016787">
    <property type="term" value="F:hydrolase activity"/>
    <property type="evidence" value="ECO:0007669"/>
    <property type="project" value="UniProtKB-KW"/>
</dbReference>
<evidence type="ECO:0000256" key="4">
    <source>
        <dbReference type="SAM" id="MobiDB-lite"/>
    </source>
</evidence>
<dbReference type="KEGG" id="hut:Huta_1665"/>
<name>C7NQT4_HALUD</name>
<feature type="domain" description="TNase-like" evidence="5">
    <location>
        <begin position="51"/>
        <end position="198"/>
    </location>
</feature>
<evidence type="ECO:0000313" key="7">
    <source>
        <dbReference type="Proteomes" id="UP000002071"/>
    </source>
</evidence>
<dbReference type="GO" id="GO:0003676">
    <property type="term" value="F:nucleic acid binding"/>
    <property type="evidence" value="ECO:0007669"/>
    <property type="project" value="InterPro"/>
</dbReference>
<dbReference type="GeneID" id="8383945"/>
<keyword evidence="2" id="KW-0255">Endonuclease</keyword>
<dbReference type="PROSITE" id="PS01123">
    <property type="entry name" value="TNASE_1"/>
    <property type="match status" value="1"/>
</dbReference>
<reference evidence="6 7" key="1">
    <citation type="journal article" date="2009" name="Stand. Genomic Sci.">
        <title>Complete genome sequence of Halorhabdus utahensis type strain (AX-2).</title>
        <authorList>
            <person name="Anderson I."/>
            <person name="Tindall B.J."/>
            <person name="Pomrenke H."/>
            <person name="Goker M."/>
            <person name="Lapidus A."/>
            <person name="Nolan M."/>
            <person name="Copeland A."/>
            <person name="Glavina Del Rio T."/>
            <person name="Chen F."/>
            <person name="Tice H."/>
            <person name="Cheng J.F."/>
            <person name="Lucas S."/>
            <person name="Chertkov O."/>
            <person name="Bruce D."/>
            <person name="Brettin T."/>
            <person name="Detter J.C."/>
            <person name="Han C."/>
            <person name="Goodwin L."/>
            <person name="Land M."/>
            <person name="Hauser L."/>
            <person name="Chang Y.J."/>
            <person name="Jeffries C.D."/>
            <person name="Pitluck S."/>
            <person name="Pati A."/>
            <person name="Mavromatis K."/>
            <person name="Ivanova N."/>
            <person name="Ovchinnikova G."/>
            <person name="Chen A."/>
            <person name="Palaniappan K."/>
            <person name="Chain P."/>
            <person name="Rohde M."/>
            <person name="Bristow J."/>
            <person name="Eisen J.A."/>
            <person name="Markowitz V."/>
            <person name="Hugenholtz P."/>
            <person name="Kyrpides N.C."/>
            <person name="Klenk H.P."/>
        </authorList>
    </citation>
    <scope>NUCLEOTIDE SEQUENCE [LARGE SCALE GENOMIC DNA]</scope>
    <source>
        <strain evidence="7">DSM 12940 / JCM 11049 / AX-2</strain>
    </source>
</reference>
<gene>
    <name evidence="6" type="ordered locus">Huta_1665</name>
</gene>
<dbReference type="SUPFAM" id="SSF50199">
    <property type="entry name" value="Staphylococcal nuclease"/>
    <property type="match status" value="1"/>
</dbReference>
<feature type="compositionally biased region" description="Low complexity" evidence="4">
    <location>
        <begin position="28"/>
        <end position="45"/>
    </location>
</feature>
<dbReference type="eggNOG" id="arCOG03192">
    <property type="taxonomic scope" value="Archaea"/>
</dbReference>
<sequence>MRGRGVVIVIVVLLAGCGGLPGVGTDAGTASTPTGAGTQTTDAPQVPSTGDRWTVTVVEVVDGDTMDIEYANGTRETVRLLGVDAPEPYAEVSPGEFDGVPDTEAGRTWLRGWGENASTFAQRRLAGETVRIVTDERADRRGYYGRLLVYVVVDGEVFGEQLLEDGYARLYETEFQLYDRFAAAESRAQAADRGVWGFASAPS</sequence>
<proteinExistence type="predicted"/>
<protein>
    <submittedName>
        <fullName evidence="6">Nuclease (SNase domain protein)</fullName>
    </submittedName>
</protein>
<organism evidence="6 7">
    <name type="scientific">Halorhabdus utahensis (strain DSM 12940 / JCM 11049 / AX-2)</name>
    <dbReference type="NCBI Taxonomy" id="519442"/>
    <lineage>
        <taxon>Archaea</taxon>
        <taxon>Methanobacteriati</taxon>
        <taxon>Methanobacteriota</taxon>
        <taxon>Stenosarchaea group</taxon>
        <taxon>Halobacteria</taxon>
        <taxon>Halobacteriales</taxon>
        <taxon>Haloarculaceae</taxon>
        <taxon>Halorhabdus</taxon>
    </lineage>
</organism>
<keyword evidence="7" id="KW-1185">Reference proteome</keyword>
<dbReference type="OrthoDB" id="3327at2157"/>
<dbReference type="Gene3D" id="2.40.50.90">
    <property type="match status" value="1"/>
</dbReference>
<dbReference type="InterPro" id="IPR016071">
    <property type="entry name" value="Staphylococal_nuclease_OB-fold"/>
</dbReference>
<dbReference type="PROSITE" id="PS51257">
    <property type="entry name" value="PROKAR_LIPOPROTEIN"/>
    <property type="match status" value="1"/>
</dbReference>
<keyword evidence="1" id="KW-0540">Nuclease</keyword>
<dbReference type="EMBL" id="CP001687">
    <property type="protein sequence ID" value="ACV11838.1"/>
    <property type="molecule type" value="Genomic_DNA"/>
</dbReference>
<evidence type="ECO:0000256" key="1">
    <source>
        <dbReference type="ARBA" id="ARBA00022722"/>
    </source>
</evidence>
<evidence type="ECO:0000259" key="5">
    <source>
        <dbReference type="PROSITE" id="PS50830"/>
    </source>
</evidence>
<dbReference type="RefSeq" id="WP_015789411.1">
    <property type="nucleotide sequence ID" value="NC_013158.1"/>
</dbReference>
<accession>C7NQT4</accession>
<evidence type="ECO:0000313" key="6">
    <source>
        <dbReference type="EMBL" id="ACV11838.1"/>
    </source>
</evidence>
<evidence type="ECO:0000256" key="2">
    <source>
        <dbReference type="ARBA" id="ARBA00022759"/>
    </source>
</evidence>
<dbReference type="PROSITE" id="PS50830">
    <property type="entry name" value="TNASE_3"/>
    <property type="match status" value="1"/>
</dbReference>
<feature type="region of interest" description="Disordered" evidence="4">
    <location>
        <begin position="28"/>
        <end position="50"/>
    </location>
</feature>
<keyword evidence="3" id="KW-0378">Hydrolase</keyword>